<comment type="caution">
    <text evidence="3">The sequence shown here is derived from an EMBL/GenBank/DDBJ whole genome shotgun (WGS) entry which is preliminary data.</text>
</comment>
<keyword evidence="4" id="KW-1185">Reference proteome</keyword>
<proteinExistence type="predicted"/>
<name>A0AAE1Y4B4_9LAMI</name>
<keyword evidence="2" id="KW-0732">Signal</keyword>
<reference evidence="3" key="2">
    <citation type="journal article" date="2024" name="Plant">
        <title>Genomic evolution and insights into agronomic trait innovations of Sesamum species.</title>
        <authorList>
            <person name="Miao H."/>
            <person name="Wang L."/>
            <person name="Qu L."/>
            <person name="Liu H."/>
            <person name="Sun Y."/>
            <person name="Le M."/>
            <person name="Wang Q."/>
            <person name="Wei S."/>
            <person name="Zheng Y."/>
            <person name="Lin W."/>
            <person name="Duan Y."/>
            <person name="Cao H."/>
            <person name="Xiong S."/>
            <person name="Wang X."/>
            <person name="Wei L."/>
            <person name="Li C."/>
            <person name="Ma Q."/>
            <person name="Ju M."/>
            <person name="Zhao R."/>
            <person name="Li G."/>
            <person name="Mu C."/>
            <person name="Tian Q."/>
            <person name="Mei H."/>
            <person name="Zhang T."/>
            <person name="Gao T."/>
            <person name="Zhang H."/>
        </authorList>
    </citation>
    <scope>NUCLEOTIDE SEQUENCE</scope>
    <source>
        <strain evidence="3">3651</strain>
    </source>
</reference>
<accession>A0AAE1Y4B4</accession>
<feature type="chain" id="PRO_5041946362" evidence="2">
    <location>
        <begin position="26"/>
        <end position="233"/>
    </location>
</feature>
<reference evidence="3" key="1">
    <citation type="submission" date="2020-06" db="EMBL/GenBank/DDBJ databases">
        <authorList>
            <person name="Li T."/>
            <person name="Hu X."/>
            <person name="Zhang T."/>
            <person name="Song X."/>
            <person name="Zhang H."/>
            <person name="Dai N."/>
            <person name="Sheng W."/>
            <person name="Hou X."/>
            <person name="Wei L."/>
        </authorList>
    </citation>
    <scope>NUCLEOTIDE SEQUENCE</scope>
    <source>
        <strain evidence="3">3651</strain>
        <tissue evidence="3">Leaf</tissue>
    </source>
</reference>
<sequence>MAKFSRDWSPTFSCMIALLAWDSHGLLQITGNRFEGCLANPCEICASHSTTFRSTDIQMGAWHIVVAYFIKVLGEGANIDVLWTRTLQRWHLITHSLGGMVWGRARTKSPDRDHTLSAKWMSSSAGARSKRGTAIFREFESPGRERSSSNQNKEVMDDEGDSVLVPTSEQEHPSGLEGTPQDQHLMSLAPEPLRLGETADTHMGVLALVPSDVALITVPLRFTASGIHDRQGS</sequence>
<organism evidence="3 4">
    <name type="scientific">Sesamum alatum</name>
    <dbReference type="NCBI Taxonomy" id="300844"/>
    <lineage>
        <taxon>Eukaryota</taxon>
        <taxon>Viridiplantae</taxon>
        <taxon>Streptophyta</taxon>
        <taxon>Embryophyta</taxon>
        <taxon>Tracheophyta</taxon>
        <taxon>Spermatophyta</taxon>
        <taxon>Magnoliopsida</taxon>
        <taxon>eudicotyledons</taxon>
        <taxon>Gunneridae</taxon>
        <taxon>Pentapetalae</taxon>
        <taxon>asterids</taxon>
        <taxon>lamiids</taxon>
        <taxon>Lamiales</taxon>
        <taxon>Pedaliaceae</taxon>
        <taxon>Sesamum</taxon>
    </lineage>
</organism>
<evidence type="ECO:0000256" key="1">
    <source>
        <dbReference type="SAM" id="MobiDB-lite"/>
    </source>
</evidence>
<evidence type="ECO:0000313" key="3">
    <source>
        <dbReference type="EMBL" id="KAK4423029.1"/>
    </source>
</evidence>
<evidence type="ECO:0000313" key="4">
    <source>
        <dbReference type="Proteomes" id="UP001293254"/>
    </source>
</evidence>
<feature type="region of interest" description="Disordered" evidence="1">
    <location>
        <begin position="108"/>
        <end position="183"/>
    </location>
</feature>
<evidence type="ECO:0000256" key="2">
    <source>
        <dbReference type="SAM" id="SignalP"/>
    </source>
</evidence>
<feature type="signal peptide" evidence="2">
    <location>
        <begin position="1"/>
        <end position="25"/>
    </location>
</feature>
<gene>
    <name evidence="3" type="ORF">Salat_1885500</name>
</gene>
<dbReference type="AlphaFoldDB" id="A0AAE1Y4B4"/>
<feature type="compositionally biased region" description="Basic and acidic residues" evidence="1">
    <location>
        <begin position="137"/>
        <end position="147"/>
    </location>
</feature>
<protein>
    <submittedName>
        <fullName evidence="3">Uncharacterized protein</fullName>
    </submittedName>
</protein>
<dbReference type="Proteomes" id="UP001293254">
    <property type="component" value="Unassembled WGS sequence"/>
</dbReference>
<dbReference type="EMBL" id="JACGWO010000007">
    <property type="protein sequence ID" value="KAK4423029.1"/>
    <property type="molecule type" value="Genomic_DNA"/>
</dbReference>